<dbReference type="GO" id="GO:0050801">
    <property type="term" value="P:monoatomic ion homeostasis"/>
    <property type="evidence" value="ECO:0007669"/>
    <property type="project" value="TreeGrafter"/>
</dbReference>
<sequence>MVFGLFKKDEAHDDDDISPPGPMNLASASLTTSKTINDDVFTPAETLTRTLSNDEDEPPSKYFSLLDETRSVLSYHSADYFGWSAFTASRLSVKTVINAGLYTFSFSLLTTASFGLLFYVDTEGTWGPAQAFLSGGMTGVFMTLVGGQPLVLFGQTGPITLLYTYAYEFCHTQDIKFYGFVAWMGVWSAAQHFIIAIAGLNDKKYLNYVTRFTGEIFELLVAADYITAAIIGFYDGFKPKGCPSIECETDLGLRYLNGTFSLLLGLTFWTVAMWLQGSNTEHGMRWGTFAYRRFFGQFGCMVSLTVFTIMSYAPDWNNTAGWPSSIPSRVPIGPDSNWGVPSLDLFRATREMGSMEVGHIFVAIIPALFLTVLFYVDQNLSTLMAVRDISNTPLKSKDAYNMDFFLLGLTVLFTGLLGLPASSGLIPQNPMHSKALVVLKEEFGDNKPHENGNHLKTPSASSSHSGVVDVDAVDINNAEEGLDATTPNTENSNSTIPTGYVVEQRISNLIHSGLLLLFIVLLPIISYIPRGILWGAFLLLAAEAYGAQFVQRALLAFTSNKSRDRKQWDDIRDIANLTPHSQTNVFTMIQFLLWLVVFLIAVILKIPFPMADGNTWVVIGSTFPILICLCAVFRFTLLPKFVTEEALLVLDPHDARGRAHPAEKDKEE</sequence>
<evidence type="ECO:0000256" key="2">
    <source>
        <dbReference type="ARBA" id="ARBA00022692"/>
    </source>
</evidence>
<dbReference type="AlphaFoldDB" id="A0A9W7FNA3"/>
<dbReference type="OrthoDB" id="192982at2759"/>
<gene>
    <name evidence="8" type="ORF">TrLO_g4141</name>
</gene>
<evidence type="ECO:0000313" key="8">
    <source>
        <dbReference type="EMBL" id="GMI15083.1"/>
    </source>
</evidence>
<feature type="transmembrane region" description="Helical" evidence="6">
    <location>
        <begin position="99"/>
        <end position="120"/>
    </location>
</feature>
<feature type="domain" description="Bicarbonate transporter-like transmembrane" evidence="7">
    <location>
        <begin position="501"/>
        <end position="652"/>
    </location>
</feature>
<feature type="domain" description="Bicarbonate transporter-like transmembrane" evidence="7">
    <location>
        <begin position="94"/>
        <end position="236"/>
    </location>
</feature>
<dbReference type="Proteomes" id="UP001165122">
    <property type="component" value="Unassembled WGS sequence"/>
</dbReference>
<feature type="transmembrane region" description="Helical" evidence="6">
    <location>
        <begin position="585"/>
        <end position="604"/>
    </location>
</feature>
<organism evidence="8 9">
    <name type="scientific">Triparma laevis f. longispina</name>
    <dbReference type="NCBI Taxonomy" id="1714387"/>
    <lineage>
        <taxon>Eukaryota</taxon>
        <taxon>Sar</taxon>
        <taxon>Stramenopiles</taxon>
        <taxon>Ochrophyta</taxon>
        <taxon>Bolidophyceae</taxon>
        <taxon>Parmales</taxon>
        <taxon>Triparmaceae</taxon>
        <taxon>Triparma</taxon>
    </lineage>
</organism>
<keyword evidence="9" id="KW-1185">Reference proteome</keyword>
<comment type="caution">
    <text evidence="8">The sequence shown here is derived from an EMBL/GenBank/DDBJ whole genome shotgun (WGS) entry which is preliminary data.</text>
</comment>
<comment type="subcellular location">
    <subcellularLocation>
        <location evidence="1">Membrane</location>
        <topology evidence="1">Multi-pass membrane protein</topology>
    </subcellularLocation>
</comment>
<protein>
    <recommendedName>
        <fullName evidence="7">Bicarbonate transporter-like transmembrane domain-containing protein</fullName>
    </recommendedName>
</protein>
<evidence type="ECO:0000256" key="4">
    <source>
        <dbReference type="ARBA" id="ARBA00023136"/>
    </source>
</evidence>
<feature type="transmembrane region" description="Helical" evidence="6">
    <location>
        <begin position="212"/>
        <end position="234"/>
    </location>
</feature>
<dbReference type="PANTHER" id="PTHR11453:SF82">
    <property type="entry name" value="BORON TRANSPORTER 1"/>
    <property type="match status" value="1"/>
</dbReference>
<keyword evidence="2 6" id="KW-0812">Transmembrane</keyword>
<keyword evidence="4 6" id="KW-0472">Membrane</keyword>
<evidence type="ECO:0000259" key="7">
    <source>
        <dbReference type="Pfam" id="PF00955"/>
    </source>
</evidence>
<keyword evidence="3 6" id="KW-1133">Transmembrane helix</keyword>
<dbReference type="Pfam" id="PF00955">
    <property type="entry name" value="HCO3_cotransp"/>
    <property type="match status" value="3"/>
</dbReference>
<dbReference type="InterPro" id="IPR003020">
    <property type="entry name" value="HCO3_transpt_euk"/>
</dbReference>
<dbReference type="GO" id="GO:0005886">
    <property type="term" value="C:plasma membrane"/>
    <property type="evidence" value="ECO:0007669"/>
    <property type="project" value="TreeGrafter"/>
</dbReference>
<feature type="transmembrane region" description="Helical" evidence="6">
    <location>
        <begin position="404"/>
        <end position="426"/>
    </location>
</feature>
<feature type="domain" description="Bicarbonate transporter-like transmembrane" evidence="7">
    <location>
        <begin position="263"/>
        <end position="442"/>
    </location>
</feature>
<feature type="region of interest" description="Disordered" evidence="5">
    <location>
        <begin position="447"/>
        <end position="466"/>
    </location>
</feature>
<feature type="transmembrane region" description="Helical" evidence="6">
    <location>
        <begin position="294"/>
        <end position="313"/>
    </location>
</feature>
<proteinExistence type="predicted"/>
<dbReference type="EMBL" id="BRXW01000224">
    <property type="protein sequence ID" value="GMI15083.1"/>
    <property type="molecule type" value="Genomic_DNA"/>
</dbReference>
<evidence type="ECO:0000313" key="9">
    <source>
        <dbReference type="Proteomes" id="UP001165122"/>
    </source>
</evidence>
<dbReference type="InterPro" id="IPR011531">
    <property type="entry name" value="HCO3_transpt-like_TM_dom"/>
</dbReference>
<evidence type="ECO:0000256" key="1">
    <source>
        <dbReference type="ARBA" id="ARBA00004141"/>
    </source>
</evidence>
<feature type="transmembrane region" description="Helical" evidence="6">
    <location>
        <begin position="177"/>
        <end position="200"/>
    </location>
</feature>
<reference evidence="9" key="1">
    <citation type="journal article" date="2023" name="Commun. Biol.">
        <title>Genome analysis of Parmales, the sister group of diatoms, reveals the evolutionary specialization of diatoms from phago-mixotrophs to photoautotrophs.</title>
        <authorList>
            <person name="Ban H."/>
            <person name="Sato S."/>
            <person name="Yoshikawa S."/>
            <person name="Yamada K."/>
            <person name="Nakamura Y."/>
            <person name="Ichinomiya M."/>
            <person name="Sato N."/>
            <person name="Blanc-Mathieu R."/>
            <person name="Endo H."/>
            <person name="Kuwata A."/>
            <person name="Ogata H."/>
        </authorList>
    </citation>
    <scope>NUCLEOTIDE SEQUENCE [LARGE SCALE GENOMIC DNA]</scope>
    <source>
        <strain evidence="9">NIES 3700</strain>
    </source>
</reference>
<feature type="compositionally biased region" description="Polar residues" evidence="5">
    <location>
        <begin position="454"/>
        <end position="465"/>
    </location>
</feature>
<feature type="transmembrane region" description="Helical" evidence="6">
    <location>
        <begin position="616"/>
        <end position="637"/>
    </location>
</feature>
<dbReference type="PANTHER" id="PTHR11453">
    <property type="entry name" value="ANION EXCHANGE PROTEIN"/>
    <property type="match status" value="1"/>
</dbReference>
<evidence type="ECO:0000256" key="6">
    <source>
        <dbReference type="SAM" id="Phobius"/>
    </source>
</evidence>
<accession>A0A9W7FNA3</accession>
<feature type="transmembrane region" description="Helical" evidence="6">
    <location>
        <begin position="140"/>
        <end position="165"/>
    </location>
</feature>
<name>A0A9W7FNA3_9STRA</name>
<dbReference type="GO" id="GO:0005452">
    <property type="term" value="F:solute:inorganic anion antiporter activity"/>
    <property type="evidence" value="ECO:0007669"/>
    <property type="project" value="InterPro"/>
</dbReference>
<dbReference type="GO" id="GO:0006820">
    <property type="term" value="P:monoatomic anion transport"/>
    <property type="evidence" value="ECO:0007669"/>
    <property type="project" value="InterPro"/>
</dbReference>
<feature type="transmembrane region" description="Helical" evidence="6">
    <location>
        <begin position="509"/>
        <end position="528"/>
    </location>
</feature>
<feature type="transmembrane region" description="Helical" evidence="6">
    <location>
        <begin position="255"/>
        <end position="274"/>
    </location>
</feature>
<feature type="transmembrane region" description="Helical" evidence="6">
    <location>
        <begin position="357"/>
        <end position="376"/>
    </location>
</feature>
<evidence type="ECO:0000256" key="3">
    <source>
        <dbReference type="ARBA" id="ARBA00022989"/>
    </source>
</evidence>
<evidence type="ECO:0000256" key="5">
    <source>
        <dbReference type="SAM" id="MobiDB-lite"/>
    </source>
</evidence>